<dbReference type="RefSeq" id="WP_184166517.1">
    <property type="nucleotide sequence ID" value="NZ_JACHLD010000007.1"/>
</dbReference>
<feature type="transmembrane region" description="Helical" evidence="2">
    <location>
        <begin position="112"/>
        <end position="133"/>
    </location>
</feature>
<gene>
    <name evidence="4" type="ORF">HNP37_004144</name>
</gene>
<feature type="transmembrane region" description="Helical" evidence="2">
    <location>
        <begin position="289"/>
        <end position="308"/>
    </location>
</feature>
<reference evidence="4 5" key="1">
    <citation type="submission" date="2020-08" db="EMBL/GenBank/DDBJ databases">
        <title>Functional genomics of gut bacteria from endangered species of beetles.</title>
        <authorList>
            <person name="Carlos-Shanley C."/>
        </authorList>
    </citation>
    <scope>NUCLEOTIDE SEQUENCE [LARGE SCALE GENOMIC DNA]</scope>
    <source>
        <strain evidence="4 5">S00142</strain>
    </source>
</reference>
<keyword evidence="5" id="KW-1185">Reference proteome</keyword>
<feature type="transmembrane region" description="Helical" evidence="2">
    <location>
        <begin position="37"/>
        <end position="59"/>
    </location>
</feature>
<feature type="transmembrane region" description="Helical" evidence="2">
    <location>
        <begin position="6"/>
        <end position="25"/>
    </location>
</feature>
<feature type="region of interest" description="Disordered" evidence="1">
    <location>
        <begin position="439"/>
        <end position="466"/>
    </location>
</feature>
<name>A0A7W7NA15_9FLAO</name>
<evidence type="ECO:0000256" key="1">
    <source>
        <dbReference type="SAM" id="MobiDB-lite"/>
    </source>
</evidence>
<keyword evidence="2" id="KW-0472">Membrane</keyword>
<evidence type="ECO:0000259" key="3">
    <source>
        <dbReference type="Pfam" id="PF05569"/>
    </source>
</evidence>
<dbReference type="Proteomes" id="UP000561681">
    <property type="component" value="Unassembled WGS sequence"/>
</dbReference>
<evidence type="ECO:0000313" key="5">
    <source>
        <dbReference type="Proteomes" id="UP000561681"/>
    </source>
</evidence>
<dbReference type="AlphaFoldDB" id="A0A7W7NA15"/>
<dbReference type="InterPro" id="IPR008756">
    <property type="entry name" value="Peptidase_M56"/>
</dbReference>
<feature type="compositionally biased region" description="Pro residues" evidence="1">
    <location>
        <begin position="447"/>
        <end position="463"/>
    </location>
</feature>
<comment type="caution">
    <text evidence="4">The sequence shown here is derived from an EMBL/GenBank/DDBJ whole genome shotgun (WGS) entry which is preliminary data.</text>
</comment>
<proteinExistence type="predicted"/>
<dbReference type="InterPro" id="IPR052173">
    <property type="entry name" value="Beta-lactam_resp_regulator"/>
</dbReference>
<dbReference type="Pfam" id="PF05569">
    <property type="entry name" value="Peptidase_M56"/>
    <property type="match status" value="1"/>
</dbReference>
<accession>A0A7W7NA15</accession>
<feature type="domain" description="Peptidase M56" evidence="3">
    <location>
        <begin position="178"/>
        <end position="279"/>
    </location>
</feature>
<dbReference type="CDD" id="cd07341">
    <property type="entry name" value="M56_BlaR1_MecR1_like"/>
    <property type="match status" value="1"/>
</dbReference>
<protein>
    <submittedName>
        <fullName evidence="4">Uncharacterized protein YukE</fullName>
    </submittedName>
</protein>
<keyword evidence="2" id="KW-0812">Transmembrane</keyword>
<evidence type="ECO:0000313" key="4">
    <source>
        <dbReference type="EMBL" id="MBB4804064.1"/>
    </source>
</evidence>
<feature type="transmembrane region" description="Helical" evidence="2">
    <location>
        <begin position="203"/>
        <end position="221"/>
    </location>
</feature>
<dbReference type="PANTHER" id="PTHR34978:SF3">
    <property type="entry name" value="SLR0241 PROTEIN"/>
    <property type="match status" value="1"/>
</dbReference>
<organism evidence="4 5">
    <name type="scientific">Flavobacterium nitrogenifigens</name>
    <dbReference type="NCBI Taxonomy" id="1617283"/>
    <lineage>
        <taxon>Bacteria</taxon>
        <taxon>Pseudomonadati</taxon>
        <taxon>Bacteroidota</taxon>
        <taxon>Flavobacteriia</taxon>
        <taxon>Flavobacteriales</taxon>
        <taxon>Flavobacteriaceae</taxon>
        <taxon>Flavobacterium</taxon>
    </lineage>
</organism>
<keyword evidence="2" id="KW-1133">Transmembrane helix</keyword>
<dbReference type="EMBL" id="JACHLD010000007">
    <property type="protein sequence ID" value="MBB4804064.1"/>
    <property type="molecule type" value="Genomic_DNA"/>
</dbReference>
<feature type="region of interest" description="Disordered" evidence="1">
    <location>
        <begin position="589"/>
        <end position="624"/>
    </location>
</feature>
<sequence>MEALFIFILKSSGLLATFYFAYILLLRKETFFNSSRWFLLAGLITSVVLPFVVYTKVIWVEAPPTLAPTELTAVEMAEIRKIPAEIQDVTTYKPMHTQKVNLVKEENFEIDWNLVLSAVYGIGFLAFMIKFALDFYSLNAVLKGKKIEQQEDFKFIDVSENIAPFSYFDYIVYNSSLYTAAELENILEHEKVHSDQNHTLDVLISRIFCILFWFNPIVWLYKKAILQNLEFIADYEASKKISDKKAYQYTLLKITTHETCVAITNHFYQSLIKKRIVMLNKNQSNKRNYWKYYAVIPALGAFVLLFQIKTIAQEKKQNEVATVLKDTIKDTEETIKITKNTSDKELNELPGKLKANHNLDVEISDVKRNTKEELTGIQIKVKSDSGKKQTIKIDGSEAIKDCELAIGKDENGTKAIVISTDKNFKSPMVIRNERVIVRNDGGSDVTPPTPPTPPTFPSGPLPVAPAVDMSKMPKPPVAPKNPMDKVAMKKFEKEMEEFEKKMEKFQPNIDAMSAYGDAVSEIMSKREAIFEKEMEKYELAMEKFNEKMEKFNYNYNYKFNFGDDSGEYENNMKQYEQDMKQYELDMKQHEKNMKQHAKDMKQHEKDMKQHEKDMKEMEKQNKKA</sequence>
<evidence type="ECO:0000256" key="2">
    <source>
        <dbReference type="SAM" id="Phobius"/>
    </source>
</evidence>
<dbReference type="PANTHER" id="PTHR34978">
    <property type="entry name" value="POSSIBLE SENSOR-TRANSDUCER PROTEIN BLAR"/>
    <property type="match status" value="1"/>
</dbReference>